<dbReference type="Pfam" id="PF13852">
    <property type="entry name" value="DUF4197"/>
    <property type="match status" value="1"/>
</dbReference>
<evidence type="ECO:0000313" key="2">
    <source>
        <dbReference type="EMBL" id="SEL67635.1"/>
    </source>
</evidence>
<proteinExistence type="predicted"/>
<evidence type="ECO:0000313" key="3">
    <source>
        <dbReference type="Proteomes" id="UP000199421"/>
    </source>
</evidence>
<keyword evidence="3" id="KW-1185">Reference proteome</keyword>
<accession>A0A1H7S553</accession>
<evidence type="ECO:0008006" key="4">
    <source>
        <dbReference type="Google" id="ProtNLM"/>
    </source>
</evidence>
<protein>
    <recommendedName>
        <fullName evidence="4">DUF4197 domain-containing protein</fullName>
    </recommendedName>
</protein>
<dbReference type="InterPro" id="IPR025245">
    <property type="entry name" value="DUF4197"/>
</dbReference>
<gene>
    <name evidence="2" type="ORF">SAMN05661044_03075</name>
</gene>
<dbReference type="RefSeq" id="WP_093326232.1">
    <property type="nucleotide sequence ID" value="NZ_FOAF01000003.1"/>
</dbReference>
<feature type="region of interest" description="Disordered" evidence="1">
    <location>
        <begin position="33"/>
        <end position="54"/>
    </location>
</feature>
<evidence type="ECO:0000256" key="1">
    <source>
        <dbReference type="SAM" id="MobiDB-lite"/>
    </source>
</evidence>
<dbReference type="Proteomes" id="UP000199421">
    <property type="component" value="Unassembled WGS sequence"/>
</dbReference>
<sequence length="261" mass="28567">MKIFATILVYIFFFSYQVSYAQINLRKLLKGDTTSTKTSSSTKTPSNSSLSVNNSEISSGLKQALEKSLQSSIKSLSQKDGFLGNQAIKVLLPPQAQKAEKALKAIGLGSLTDQLITSLNRAAESAVSEAGPVFVSALKQLTIADASKILLGGEKDAATTYFKGHTSQELSNKFKPIVSENLQKFDVSKHWNAVATSYNQIPLVREKMEADLNTYVTQKAIDGLFYQIAQEELKIRDNLGGSRTTPLLQKVFGYADKEEKN</sequence>
<organism evidence="2 3">
    <name type="scientific">Olivibacter domesticus</name>
    <name type="common">Pseudosphingobacterium domesticum</name>
    <dbReference type="NCBI Taxonomy" id="407022"/>
    <lineage>
        <taxon>Bacteria</taxon>
        <taxon>Pseudomonadati</taxon>
        <taxon>Bacteroidota</taxon>
        <taxon>Sphingobacteriia</taxon>
        <taxon>Sphingobacteriales</taxon>
        <taxon>Sphingobacteriaceae</taxon>
        <taxon>Olivibacter</taxon>
    </lineage>
</organism>
<dbReference type="AlphaFoldDB" id="A0A1H7S553"/>
<dbReference type="EMBL" id="FOAF01000003">
    <property type="protein sequence ID" value="SEL67635.1"/>
    <property type="molecule type" value="Genomic_DNA"/>
</dbReference>
<name>A0A1H7S553_OLID1</name>
<reference evidence="3" key="1">
    <citation type="submission" date="2016-10" db="EMBL/GenBank/DDBJ databases">
        <authorList>
            <person name="Varghese N."/>
            <person name="Submissions S."/>
        </authorList>
    </citation>
    <scope>NUCLEOTIDE SEQUENCE [LARGE SCALE GENOMIC DNA]</scope>
    <source>
        <strain evidence="3">DSM 18733</strain>
    </source>
</reference>
<dbReference type="OrthoDB" id="5292580at2"/>